<keyword evidence="2" id="KW-1185">Reference proteome</keyword>
<organism evidence="1 2">
    <name type="scientific">Pantoea deleyi</name>
    <dbReference type="NCBI Taxonomy" id="470932"/>
    <lineage>
        <taxon>Bacteria</taxon>
        <taxon>Pseudomonadati</taxon>
        <taxon>Pseudomonadota</taxon>
        <taxon>Gammaproteobacteria</taxon>
        <taxon>Enterobacterales</taxon>
        <taxon>Erwiniaceae</taxon>
        <taxon>Pantoea</taxon>
    </lineage>
</organism>
<dbReference type="OrthoDB" id="6540817at2"/>
<evidence type="ECO:0000313" key="1">
    <source>
        <dbReference type="EMBL" id="TPV39780.1"/>
    </source>
</evidence>
<evidence type="ECO:0000313" key="2">
    <source>
        <dbReference type="Proteomes" id="UP000317747"/>
    </source>
</evidence>
<protein>
    <submittedName>
        <fullName evidence="1">Uncharacterized protein</fullName>
    </submittedName>
</protein>
<comment type="caution">
    <text evidence="1">The sequence shown here is derived from an EMBL/GenBank/DDBJ whole genome shotgun (WGS) entry which is preliminary data.</text>
</comment>
<sequence length="65" mass="7591">MRLSALIPHYHRWQNIIIERHGAIAPSGRYYLSTSLTACCSGCGKTIHRIYYRDISDRQARRWLG</sequence>
<accession>A0A506Q5L1</accession>
<dbReference type="RefSeq" id="WP_128085252.1">
    <property type="nucleotide sequence ID" value="NZ_CP071405.1"/>
</dbReference>
<dbReference type="Proteomes" id="UP000317747">
    <property type="component" value="Unassembled WGS sequence"/>
</dbReference>
<dbReference type="AlphaFoldDB" id="A0A506Q5L1"/>
<name>A0A506Q5L1_9GAMM</name>
<gene>
    <name evidence="1" type="ORF">FJW01_14710</name>
</gene>
<proteinExistence type="predicted"/>
<reference evidence="1 2" key="1">
    <citation type="submission" date="2019-06" db="EMBL/GenBank/DDBJ databases">
        <title>Taxogenomics and systematics of the genus Pantoea.</title>
        <authorList>
            <person name="Tambong J.T."/>
        </authorList>
    </citation>
    <scope>NUCLEOTIDE SEQUENCE [LARGE SCALE GENOMIC DNA]</scope>
    <source>
        <strain evidence="1 2">LMG 24200</strain>
    </source>
</reference>
<dbReference type="EMBL" id="VHJA01000061">
    <property type="protein sequence ID" value="TPV39780.1"/>
    <property type="molecule type" value="Genomic_DNA"/>
</dbReference>